<organism evidence="6 7">
    <name type="scientific">Actinosynnema pretiosum subsp. pretiosum</name>
    <dbReference type="NCBI Taxonomy" id="103721"/>
    <lineage>
        <taxon>Bacteria</taxon>
        <taxon>Bacillati</taxon>
        <taxon>Actinomycetota</taxon>
        <taxon>Actinomycetes</taxon>
        <taxon>Pseudonocardiales</taxon>
        <taxon>Pseudonocardiaceae</taxon>
        <taxon>Actinosynnema</taxon>
    </lineage>
</organism>
<dbReference type="SUPFAM" id="SSF116734">
    <property type="entry name" value="DNA methylase specificity domain"/>
    <property type="match status" value="2"/>
</dbReference>
<dbReference type="InterPro" id="IPR000055">
    <property type="entry name" value="Restrct_endonuc_typeI_TRD"/>
</dbReference>
<dbReference type="Pfam" id="PF01420">
    <property type="entry name" value="Methylase_S"/>
    <property type="match status" value="2"/>
</dbReference>
<dbReference type="GO" id="GO:0016787">
    <property type="term" value="F:hydrolase activity"/>
    <property type="evidence" value="ECO:0007669"/>
    <property type="project" value="UniProtKB-KW"/>
</dbReference>
<dbReference type="Proteomes" id="UP000677152">
    <property type="component" value="Chromosome"/>
</dbReference>
<gene>
    <name evidence="6" type="ORF">KCV87_12295</name>
</gene>
<dbReference type="GO" id="GO:0003677">
    <property type="term" value="F:DNA binding"/>
    <property type="evidence" value="ECO:0007669"/>
    <property type="project" value="UniProtKB-KW"/>
</dbReference>
<keyword evidence="6" id="KW-0255">Endonuclease</keyword>
<dbReference type="AlphaFoldDB" id="A0AA45LBD4"/>
<keyword evidence="3" id="KW-0238">DNA-binding</keyword>
<dbReference type="GO" id="GO:0009307">
    <property type="term" value="P:DNA restriction-modification system"/>
    <property type="evidence" value="ECO:0007669"/>
    <property type="project" value="UniProtKB-KW"/>
</dbReference>
<dbReference type="GO" id="GO:0004519">
    <property type="term" value="F:endonuclease activity"/>
    <property type="evidence" value="ECO:0007669"/>
    <property type="project" value="UniProtKB-KW"/>
</dbReference>
<dbReference type="REBASE" id="468202">
    <property type="entry name" value="S.Apr31280CORF12285P"/>
</dbReference>
<evidence type="ECO:0000256" key="3">
    <source>
        <dbReference type="ARBA" id="ARBA00023125"/>
    </source>
</evidence>
<keyword evidence="6" id="KW-0540">Nuclease</keyword>
<dbReference type="CDD" id="cd17268">
    <property type="entry name" value="RMtype1_S_Ara36733I_TRD1-CR1_like"/>
    <property type="match status" value="1"/>
</dbReference>
<dbReference type="InterPro" id="IPR044946">
    <property type="entry name" value="Restrct_endonuc_typeI_TRD_sf"/>
</dbReference>
<protein>
    <submittedName>
        <fullName evidence="6">Restriction endonuclease subunit S</fullName>
        <ecNumber evidence="6">3.1.21.-</ecNumber>
    </submittedName>
</protein>
<dbReference type="PANTHER" id="PTHR43140:SF1">
    <property type="entry name" value="TYPE I RESTRICTION ENZYME ECOKI SPECIFICITY SUBUNIT"/>
    <property type="match status" value="1"/>
</dbReference>
<feature type="domain" description="Type I restriction modification DNA specificity" evidence="5">
    <location>
        <begin position="13"/>
        <end position="193"/>
    </location>
</feature>
<reference evidence="6" key="1">
    <citation type="submission" date="2021-04" db="EMBL/GenBank/DDBJ databases">
        <title>Genomic sequence of Actinosynnema pretiosum subsp. pretiosum ATCC 31280 (C-14919).</title>
        <authorList>
            <person name="Bai L."/>
            <person name="Wang X."/>
            <person name="Xiao Y."/>
        </authorList>
    </citation>
    <scope>NUCLEOTIDE SEQUENCE</scope>
    <source>
        <strain evidence="6">ATCC 31280</strain>
    </source>
</reference>
<dbReference type="PANTHER" id="PTHR43140">
    <property type="entry name" value="TYPE-1 RESTRICTION ENZYME ECOKI SPECIFICITY PROTEIN"/>
    <property type="match status" value="1"/>
</dbReference>
<evidence type="ECO:0000313" key="6">
    <source>
        <dbReference type="EMBL" id="QUF06756.1"/>
    </source>
</evidence>
<accession>A0AA45LBD4</accession>
<comment type="subunit">
    <text evidence="4">The methyltransferase is composed of M and S polypeptides.</text>
</comment>
<dbReference type="EC" id="3.1.21.-" evidence="6"/>
<sequence>MSEIDRLIAEHCPDGIEVAMLGEIGTFVRGRRFTKADMVEEGIPCIHYGEIYTQYGASARTTVSHVREDLRDQLRYAQSGDVIVAGVGETVEDVGKAVAWLGEGEVAFHDDSFLFRSELDPTYVSYYFQTSTFRAEKEQYVSRAKMKRLSSSGLSRVTIPVPPPEVQREIVRILDKATELRADLRAELRAELQARTRQYQYYRDGILTFTEGASVRRARLRELLKEPLANGRSVPDGFGYPVLRLTALHGSVVDVSQHKLGSWDDATGRRFRIEAGDLLIVRGNGSKDLIARACMVERTEEIAFPDTMIRVRPDLDQVSQRYLFYIWECSATRVQLQRSAKLTSGVWKVSQDDLSEIILPVPPLEEQERIVSILDKFDEMVTGLSADLSAEIEARRKQYEHYRDKLLTFEERVA</sequence>
<evidence type="ECO:0000256" key="2">
    <source>
        <dbReference type="ARBA" id="ARBA00022747"/>
    </source>
</evidence>
<evidence type="ECO:0000313" key="7">
    <source>
        <dbReference type="Proteomes" id="UP000677152"/>
    </source>
</evidence>
<name>A0AA45LBD4_9PSEU</name>
<comment type="similarity">
    <text evidence="1">Belongs to the type-I restriction system S methylase family.</text>
</comment>
<evidence type="ECO:0000256" key="1">
    <source>
        <dbReference type="ARBA" id="ARBA00010923"/>
    </source>
</evidence>
<evidence type="ECO:0000256" key="4">
    <source>
        <dbReference type="ARBA" id="ARBA00038652"/>
    </source>
</evidence>
<keyword evidence="6" id="KW-0378">Hydrolase</keyword>
<dbReference type="Gene3D" id="3.90.220.20">
    <property type="entry name" value="DNA methylase specificity domains"/>
    <property type="match status" value="2"/>
</dbReference>
<proteinExistence type="inferred from homology"/>
<feature type="domain" description="Type I restriction modification DNA specificity" evidence="5">
    <location>
        <begin position="301"/>
        <end position="393"/>
    </location>
</feature>
<evidence type="ECO:0000259" key="5">
    <source>
        <dbReference type="Pfam" id="PF01420"/>
    </source>
</evidence>
<dbReference type="EMBL" id="CP073249">
    <property type="protein sequence ID" value="QUF06756.1"/>
    <property type="molecule type" value="Genomic_DNA"/>
</dbReference>
<dbReference type="InterPro" id="IPR051212">
    <property type="entry name" value="Type-I_RE_S_subunit"/>
</dbReference>
<keyword evidence="2" id="KW-0680">Restriction system</keyword>